<name>A0A9W7YA83_9FUNG</name>
<dbReference type="GO" id="GO:0006357">
    <property type="term" value="P:regulation of transcription by RNA polymerase II"/>
    <property type="evidence" value="ECO:0007669"/>
    <property type="project" value="TreeGrafter"/>
</dbReference>
<dbReference type="Pfam" id="PF00400">
    <property type="entry name" value="WD40"/>
    <property type="match status" value="3"/>
</dbReference>
<evidence type="ECO:0000256" key="2">
    <source>
        <dbReference type="ARBA" id="ARBA00022737"/>
    </source>
</evidence>
<dbReference type="GO" id="GO:0008360">
    <property type="term" value="P:regulation of cell shape"/>
    <property type="evidence" value="ECO:0007669"/>
    <property type="project" value="TreeGrafter"/>
</dbReference>
<feature type="compositionally biased region" description="Basic residues" evidence="6">
    <location>
        <begin position="811"/>
        <end position="824"/>
    </location>
</feature>
<feature type="compositionally biased region" description="Low complexity" evidence="6">
    <location>
        <begin position="370"/>
        <end position="387"/>
    </location>
</feature>
<dbReference type="Pfam" id="PF25313">
    <property type="entry name" value="BRWD_AD"/>
    <property type="match status" value="1"/>
</dbReference>
<feature type="compositionally biased region" description="Acidic residues" evidence="6">
    <location>
        <begin position="650"/>
        <end position="680"/>
    </location>
</feature>
<sequence length="1443" mass="156526">MPLAATAGSFRRLARCHGHKFATFCTLFDRTSRRLLTGSDDYLIKVWCTQTGYLINTFKGHREVVTDMALNVEGTLLASSSTDGTVRIWNLKTGEPRGVLVAHPGGRAKAVTDVTFSPAPHPEIRYLATLCDDGLCRLYRWDRERLTVDPAPIELDPRTQSRDRVSSFAFNHTGSRLALATASGFVSVYSTIAGATDEGGGRWGPPKLIARVAAHESSINTLVFSRDGDMFLTGSTDGTAKAWACRGADRRWESVTVDAKELPPDAQSAPPLALFYQQQQPQPASVATSDAAAPPMPGPPPDAQPAQGPALPQPRPSRRGSLARDVSRAADTALETRPDAGAAAPEAAPAGVLRHAGEVELVADTSASLAGGAAEPAGSAAGGDAPSNRPAAPKRVETNQVAWTCDGSRVLVSNNVGSVAAFDPRTGKECWRRRAHSVVEVYVLIPHPTDPRIAVSGGYDGRAVIWDVSTGDILKELKVGEQLFDGSFSRNGLMFALTSESGAATLFGLGPAWAYDAASKMAEQMFDSDYTATIMDENRFVADQQTQIPAYLVPHSALMDFDGRVYRAQKGPRFGMGIEMGLDDCWFAREDAGRMAALCVELDHAYIDRRAAQEPVEDVRPARSRRRRTPRAAADEITEAELLPLIIPIDDSDDEEYNAGLDGEEEDEEEAEDEDDEDAAGNESAAGRMRSSRTAEQAAIDTLDDARDRRSALEILRSRHRSAGTRGQRAGVWRAAHRPDDDTDEDVDIDSMDVDMAGSQTTDGAGRAGTNGRALRSRRQQAATEAPAEGTRRATPGSSDDDFQPHAGGGRQRRHRIRSRGRPRRVSDVQGESDEPSDVQRNRRRRRIASDSEDESVTSGMAQVDIGASGNEHADGDSASGSDFGGTRAGGRPTRHTRQPLRGPDRGIAGLVSDDDDDEDSGRRGRHRRRTGTGGGYRGRIIEFTSASESDGQQAGSSAAENRAATGSRLRTRGGAHVASRSADRASGVEEPATVRGPTRNRAQPLPKTAASTSAGGNGANQYLPTDWLLATQPSTVPYRPQIGDIVVYFREGHADFWSSPARCMKLSEKLVPYVATSSLAVAVYGKVVGLQYSVGPPTFCTVKIQLLLRQSVDELDQEDGEHELTWRHIQVQYHDCDGVPDFLVLYSRYRASLRQPLRTGDPVSVLFGDDQAHRAVISGFRDIKPTSRQTSVTKLIARNPWRSVVVEWVDSDARPEQASPWELVHDEDAADVRIAAEARRRLLAIVGRLRRAADFAWFVANVDYVTEYPNYLLSIAYPMCLDTIYQRLENDYYRHVSAVSFDVALIQENADIFNDPGTLVPLAAQRLVASYHEQLARDPAAADGAEPRAQQSRGEQTASPSRPRRRSSRLETPLKRKLHAESDMSVRRSARLRLDSGSGPPDYASPSSPAEGAASDSYGDSYGDSAGEFDDAGDDDDDDLYA</sequence>
<feature type="compositionally biased region" description="Polar residues" evidence="6">
    <location>
        <begin position="277"/>
        <end position="288"/>
    </location>
</feature>
<feature type="compositionally biased region" description="Basic and acidic residues" evidence="6">
    <location>
        <begin position="1369"/>
        <end position="1387"/>
    </location>
</feature>
<dbReference type="InterPro" id="IPR001680">
    <property type="entry name" value="WD40_rpt"/>
</dbReference>
<evidence type="ECO:0000256" key="5">
    <source>
        <dbReference type="PROSITE-ProRule" id="PRU00221"/>
    </source>
</evidence>
<feature type="compositionally biased region" description="Low complexity" evidence="6">
    <location>
        <begin position="640"/>
        <end position="649"/>
    </location>
</feature>
<dbReference type="OrthoDB" id="538223at2759"/>
<keyword evidence="2" id="KW-0677">Repeat</keyword>
<evidence type="ECO:0000313" key="9">
    <source>
        <dbReference type="Proteomes" id="UP001143981"/>
    </source>
</evidence>
<feature type="repeat" description="WD" evidence="5">
    <location>
        <begin position="58"/>
        <end position="99"/>
    </location>
</feature>
<evidence type="ECO:0000256" key="4">
    <source>
        <dbReference type="PROSITE-ProRule" id="PRU00035"/>
    </source>
</evidence>
<dbReference type="InterPro" id="IPR019775">
    <property type="entry name" value="WD40_repeat_CS"/>
</dbReference>
<dbReference type="Gene3D" id="1.20.920.10">
    <property type="entry name" value="Bromodomain-like"/>
    <property type="match status" value="1"/>
</dbReference>
<comment type="caution">
    <text evidence="8">The sequence shown here is derived from an EMBL/GenBank/DDBJ whole genome shotgun (WGS) entry which is preliminary data.</text>
</comment>
<accession>A0A9W7YA83</accession>
<dbReference type="PANTHER" id="PTHR16266:SF17">
    <property type="entry name" value="BRWD3"/>
    <property type="match status" value="1"/>
</dbReference>
<feature type="compositionally biased region" description="Polar residues" evidence="6">
    <location>
        <begin position="1350"/>
        <end position="1359"/>
    </location>
</feature>
<dbReference type="InterPro" id="IPR001487">
    <property type="entry name" value="Bromodomain"/>
</dbReference>
<protein>
    <recommendedName>
        <fullName evidence="7">Bromo domain-containing protein</fullName>
    </recommendedName>
</protein>
<dbReference type="InterPro" id="IPR036427">
    <property type="entry name" value="Bromodomain-like_sf"/>
</dbReference>
<dbReference type="InterPro" id="IPR057451">
    <property type="entry name" value="BRWD/PHIP_AD"/>
</dbReference>
<organism evidence="8 9">
    <name type="scientific">Coemansia biformis</name>
    <dbReference type="NCBI Taxonomy" id="1286918"/>
    <lineage>
        <taxon>Eukaryota</taxon>
        <taxon>Fungi</taxon>
        <taxon>Fungi incertae sedis</taxon>
        <taxon>Zoopagomycota</taxon>
        <taxon>Kickxellomycotina</taxon>
        <taxon>Kickxellomycetes</taxon>
        <taxon>Kickxellales</taxon>
        <taxon>Kickxellaceae</taxon>
        <taxon>Coemansia</taxon>
    </lineage>
</organism>
<dbReference type="SUPFAM" id="SSF47370">
    <property type="entry name" value="Bromodomain"/>
    <property type="match status" value="1"/>
</dbReference>
<proteinExistence type="predicted"/>
<evidence type="ECO:0000256" key="1">
    <source>
        <dbReference type="ARBA" id="ARBA00022574"/>
    </source>
</evidence>
<feature type="region of interest" description="Disordered" evidence="6">
    <location>
        <begin position="370"/>
        <end position="395"/>
    </location>
</feature>
<feature type="compositionally biased region" description="Acidic residues" evidence="6">
    <location>
        <begin position="1428"/>
        <end position="1443"/>
    </location>
</feature>
<feature type="domain" description="Bromo" evidence="7">
    <location>
        <begin position="1251"/>
        <end position="1322"/>
    </location>
</feature>
<feature type="compositionally biased region" description="Acidic residues" evidence="6">
    <location>
        <begin position="741"/>
        <end position="753"/>
    </location>
</feature>
<dbReference type="SMART" id="SM00297">
    <property type="entry name" value="BROMO"/>
    <property type="match status" value="1"/>
</dbReference>
<keyword evidence="1 5" id="KW-0853">WD repeat</keyword>
<feature type="region of interest" description="Disordered" evidence="6">
    <location>
        <begin position="277"/>
        <end position="328"/>
    </location>
</feature>
<dbReference type="PROSITE" id="PS50082">
    <property type="entry name" value="WD_REPEATS_2"/>
    <property type="match status" value="4"/>
</dbReference>
<evidence type="ECO:0000313" key="8">
    <source>
        <dbReference type="EMBL" id="KAJ1733937.1"/>
    </source>
</evidence>
<dbReference type="Pfam" id="PF00439">
    <property type="entry name" value="Bromodomain"/>
    <property type="match status" value="1"/>
</dbReference>
<dbReference type="PROSITE" id="PS00678">
    <property type="entry name" value="WD_REPEATS_1"/>
    <property type="match status" value="1"/>
</dbReference>
<feature type="compositionally biased region" description="Pro residues" evidence="6">
    <location>
        <begin position="294"/>
        <end position="303"/>
    </location>
</feature>
<dbReference type="InterPro" id="IPR052060">
    <property type="entry name" value="Bromo_WD_repeat"/>
</dbReference>
<dbReference type="SUPFAM" id="SSF50978">
    <property type="entry name" value="WD40 repeat-like"/>
    <property type="match status" value="1"/>
</dbReference>
<dbReference type="InterPro" id="IPR036322">
    <property type="entry name" value="WD40_repeat_dom_sf"/>
</dbReference>
<feature type="repeat" description="WD" evidence="5">
    <location>
        <begin position="16"/>
        <end position="57"/>
    </location>
</feature>
<feature type="region of interest" description="Disordered" evidence="6">
    <location>
        <begin position="1339"/>
        <end position="1443"/>
    </location>
</feature>
<dbReference type="Gene3D" id="2.130.10.10">
    <property type="entry name" value="YVTN repeat-like/Quinoprotein amine dehydrogenase"/>
    <property type="match status" value="2"/>
</dbReference>
<dbReference type="GO" id="GO:0007010">
    <property type="term" value="P:cytoskeleton organization"/>
    <property type="evidence" value="ECO:0007669"/>
    <property type="project" value="TreeGrafter"/>
</dbReference>
<dbReference type="PROSITE" id="PS50294">
    <property type="entry name" value="WD_REPEATS_REGION"/>
    <property type="match status" value="2"/>
</dbReference>
<evidence type="ECO:0000259" key="7">
    <source>
        <dbReference type="PROSITE" id="PS50014"/>
    </source>
</evidence>
<dbReference type="GO" id="GO:0006325">
    <property type="term" value="P:chromatin organization"/>
    <property type="evidence" value="ECO:0007669"/>
    <property type="project" value="UniProtKB-ARBA"/>
</dbReference>
<dbReference type="SMART" id="SM00320">
    <property type="entry name" value="WD40"/>
    <property type="match status" value="6"/>
</dbReference>
<evidence type="ECO:0000256" key="6">
    <source>
        <dbReference type="SAM" id="MobiDB-lite"/>
    </source>
</evidence>
<feature type="compositionally biased region" description="Low complexity" evidence="6">
    <location>
        <begin position="1405"/>
        <end position="1427"/>
    </location>
</feature>
<dbReference type="PROSITE" id="PS50014">
    <property type="entry name" value="BROMODOMAIN_2"/>
    <property type="match status" value="1"/>
</dbReference>
<dbReference type="InterPro" id="IPR015943">
    <property type="entry name" value="WD40/YVTN_repeat-like_dom_sf"/>
</dbReference>
<evidence type="ECO:0000256" key="3">
    <source>
        <dbReference type="ARBA" id="ARBA00023117"/>
    </source>
</evidence>
<dbReference type="GO" id="GO:0005634">
    <property type="term" value="C:nucleus"/>
    <property type="evidence" value="ECO:0007669"/>
    <property type="project" value="TreeGrafter"/>
</dbReference>
<feature type="region of interest" description="Disordered" evidence="6">
    <location>
        <begin position="612"/>
        <end position="1019"/>
    </location>
</feature>
<dbReference type="PANTHER" id="PTHR16266">
    <property type="entry name" value="WD REPEAT DOMAIN 9"/>
    <property type="match status" value="1"/>
</dbReference>
<keyword evidence="9" id="KW-1185">Reference proteome</keyword>
<feature type="repeat" description="WD" evidence="5">
    <location>
        <begin position="212"/>
        <end position="243"/>
    </location>
</feature>
<keyword evidence="3 4" id="KW-0103">Bromodomain</keyword>
<feature type="compositionally biased region" description="Basic and acidic residues" evidence="6">
    <location>
        <begin position="612"/>
        <end position="621"/>
    </location>
</feature>
<reference evidence="8" key="1">
    <citation type="submission" date="2022-07" db="EMBL/GenBank/DDBJ databases">
        <title>Phylogenomic reconstructions and comparative analyses of Kickxellomycotina fungi.</title>
        <authorList>
            <person name="Reynolds N.K."/>
            <person name="Stajich J.E."/>
            <person name="Barry K."/>
            <person name="Grigoriev I.V."/>
            <person name="Crous P."/>
            <person name="Smith M.E."/>
        </authorList>
    </citation>
    <scope>NUCLEOTIDE SEQUENCE</scope>
    <source>
        <strain evidence="8">BCRC 34381</strain>
    </source>
</reference>
<feature type="repeat" description="WD" evidence="5">
    <location>
        <begin position="450"/>
        <end position="476"/>
    </location>
</feature>
<dbReference type="Proteomes" id="UP001143981">
    <property type="component" value="Unassembled WGS sequence"/>
</dbReference>
<gene>
    <name evidence="8" type="ORF">LPJ61_001323</name>
</gene>
<dbReference type="EMBL" id="JANBOI010000106">
    <property type="protein sequence ID" value="KAJ1733937.1"/>
    <property type="molecule type" value="Genomic_DNA"/>
</dbReference>
<feature type="compositionally biased region" description="Polar residues" evidence="6">
    <location>
        <begin position="945"/>
        <end position="960"/>
    </location>
</feature>